<organism evidence="2 3">
    <name type="scientific">Panagrolaimus davidi</name>
    <dbReference type="NCBI Taxonomy" id="227884"/>
    <lineage>
        <taxon>Eukaryota</taxon>
        <taxon>Metazoa</taxon>
        <taxon>Ecdysozoa</taxon>
        <taxon>Nematoda</taxon>
        <taxon>Chromadorea</taxon>
        <taxon>Rhabditida</taxon>
        <taxon>Tylenchina</taxon>
        <taxon>Panagrolaimomorpha</taxon>
        <taxon>Panagrolaimoidea</taxon>
        <taxon>Panagrolaimidae</taxon>
        <taxon>Panagrolaimus</taxon>
    </lineage>
</organism>
<feature type="compositionally biased region" description="Basic and acidic residues" evidence="1">
    <location>
        <begin position="220"/>
        <end position="233"/>
    </location>
</feature>
<feature type="compositionally biased region" description="Basic and acidic residues" evidence="1">
    <location>
        <begin position="1"/>
        <end position="11"/>
    </location>
</feature>
<feature type="compositionally biased region" description="Polar residues" evidence="1">
    <location>
        <begin position="134"/>
        <end position="156"/>
    </location>
</feature>
<evidence type="ECO:0000256" key="1">
    <source>
        <dbReference type="SAM" id="MobiDB-lite"/>
    </source>
</evidence>
<feature type="region of interest" description="Disordered" evidence="1">
    <location>
        <begin position="116"/>
        <end position="179"/>
    </location>
</feature>
<feature type="compositionally biased region" description="Polar residues" evidence="1">
    <location>
        <begin position="554"/>
        <end position="568"/>
    </location>
</feature>
<feature type="compositionally biased region" description="Polar residues" evidence="1">
    <location>
        <begin position="926"/>
        <end position="948"/>
    </location>
</feature>
<sequence length="979" mass="108763">MEKQNNPDLKIEFNSPLSNSSTTFDHQKQQQISNKQNQQHEDIFKPTADAALPSSSLNNQPPHVEKNEDDKNVNGDFDDKPFVTTVILNVEMVRTPKETEPEDDWDTDTVKLAFSTNASNYKQKPNEHKMPLQGNINQKQSEINESQSGIPATSEAATKEQTQENKPPRSPQFGDSTELKEGWNQIDLSPLLKTAPATDIASINAGLNRASSINEEESTETSKEQNKEAKAKSAEIPAKVGEQSALNSAEVPKAENDKPKTIEISDDNSTATKDSNQTKEIQFGIMPYKIVEIPIQFHADKPVTPVDIPLSEFGIPSEHTHEIVIIFDNNSTDDKTDSTSSTGKVPRIGFFFFSKTNKSFSENNASVQNGIVEIPIQFEGQPAVAKVDIPLSQFGTAPLTISEIPIIFAENDNLPSKTDDETKNSGITIIEIPIHFEGKEAPTSLKDTNFLPASETSTEIQIIFENGNDISQAADGSTKSFGIAIPIQFEGQPAVAKVDVPLSQYGIPAVTTTEIPIIFADVKNDDTDSKDVKDEEDTTEIAVIQFGFTAQTQDKNATTSTEFSNISEQKQDEAPPTSSDKQDEKSDKSISDSPIYKIFEIPIQHEGQPEVQKVDIPLSECGTPAETREEIIIIFEKPEETKSDTKENENEDRFGLLHNKIIEIPIQMGDGTEVRKIDIPLSEFGFPAESIREIPIKMDENTEDESKGKQNENNKFGLLPYKVIELPVQHEGKPAVEKVDIPLSEFGTPSESTVEIMIIFEDDKKDNEENEKAQNEDEQKKSTEADKNEPNEEALSNKNDQKQNVTEIPISIDSQSKQELAEQSKEEVQDTKDENKTNEIPISSENQKQQFTQISETASQQHGTVTNEEDTVTEIPIIFETKNNQQAEQQQPQNVDGPSQEHEKASNEESRIIPITVERKPESAFAESQETPSEPSQISGNGSASQLNQDKEAENKQDRTVPITFDKPNEQQQSQSQPW</sequence>
<feature type="compositionally biased region" description="Basic and acidic residues" evidence="1">
    <location>
        <begin position="899"/>
        <end position="922"/>
    </location>
</feature>
<feature type="compositionally biased region" description="Basic and acidic residues" evidence="1">
    <location>
        <begin position="252"/>
        <end position="263"/>
    </location>
</feature>
<dbReference type="AlphaFoldDB" id="A0A914PH57"/>
<feature type="compositionally biased region" description="Basic and acidic residues" evidence="1">
    <location>
        <begin position="157"/>
        <end position="167"/>
    </location>
</feature>
<name>A0A914PH57_9BILA</name>
<proteinExistence type="predicted"/>
<feature type="compositionally biased region" description="Basic and acidic residues" evidence="1">
    <location>
        <begin position="63"/>
        <end position="80"/>
    </location>
</feature>
<feature type="compositionally biased region" description="Basic and acidic residues" evidence="1">
    <location>
        <begin position="819"/>
        <end position="837"/>
    </location>
</feature>
<evidence type="ECO:0000313" key="2">
    <source>
        <dbReference type="Proteomes" id="UP000887578"/>
    </source>
</evidence>
<feature type="compositionally biased region" description="Polar residues" evidence="1">
    <location>
        <begin position="838"/>
        <end position="866"/>
    </location>
</feature>
<feature type="region of interest" description="Disordered" evidence="1">
    <location>
        <begin position="1"/>
        <end position="80"/>
    </location>
</feature>
<dbReference type="Proteomes" id="UP000887578">
    <property type="component" value="Unplaced"/>
</dbReference>
<accession>A0A914PH57</accession>
<reference evidence="3" key="1">
    <citation type="submission" date="2022-11" db="UniProtKB">
        <authorList>
            <consortium name="WormBaseParasite"/>
        </authorList>
    </citation>
    <scope>IDENTIFICATION</scope>
</reference>
<feature type="compositionally biased region" description="Polar residues" evidence="1">
    <location>
        <begin position="970"/>
        <end position="979"/>
    </location>
</feature>
<keyword evidence="2" id="KW-1185">Reference proteome</keyword>
<feature type="region of interest" description="Disordered" evidence="1">
    <location>
        <begin position="762"/>
        <end position="979"/>
    </location>
</feature>
<feature type="compositionally biased region" description="Basic and acidic residues" evidence="1">
    <location>
        <begin position="762"/>
        <end position="790"/>
    </location>
</feature>
<dbReference type="WBParaSite" id="PDA_v2.g17638.t1">
    <property type="protein sequence ID" value="PDA_v2.g17638.t1"/>
    <property type="gene ID" value="PDA_v2.g17638"/>
</dbReference>
<feature type="region of interest" description="Disordered" evidence="1">
    <location>
        <begin position="554"/>
        <end position="591"/>
    </location>
</feature>
<evidence type="ECO:0000313" key="3">
    <source>
        <dbReference type="WBParaSite" id="PDA_v2.g17638.t1"/>
    </source>
</evidence>
<feature type="compositionally biased region" description="Polar residues" evidence="1">
    <location>
        <begin position="794"/>
        <end position="818"/>
    </location>
</feature>
<feature type="compositionally biased region" description="Low complexity" evidence="1">
    <location>
        <begin position="883"/>
        <end position="894"/>
    </location>
</feature>
<feature type="region of interest" description="Disordered" evidence="1">
    <location>
        <begin position="211"/>
        <end position="278"/>
    </location>
</feature>
<feature type="compositionally biased region" description="Basic and acidic residues" evidence="1">
    <location>
        <begin position="580"/>
        <end position="590"/>
    </location>
</feature>
<feature type="compositionally biased region" description="Basic and acidic residues" evidence="1">
    <location>
        <begin position="949"/>
        <end position="959"/>
    </location>
</feature>
<feature type="compositionally biased region" description="Polar residues" evidence="1">
    <location>
        <begin position="15"/>
        <end position="24"/>
    </location>
</feature>
<protein>
    <submittedName>
        <fullName evidence="3">Uncharacterized protein</fullName>
    </submittedName>
</protein>
<feature type="compositionally biased region" description="Polar residues" evidence="1">
    <location>
        <begin position="267"/>
        <end position="278"/>
    </location>
</feature>